<dbReference type="PANTHER" id="PTHR46033:SF8">
    <property type="entry name" value="PROTEIN MAINTENANCE OF MERISTEMS-LIKE"/>
    <property type="match status" value="1"/>
</dbReference>
<dbReference type="GO" id="GO:0010073">
    <property type="term" value="P:meristem maintenance"/>
    <property type="evidence" value="ECO:0007669"/>
    <property type="project" value="InterPro"/>
</dbReference>
<evidence type="ECO:0000313" key="4">
    <source>
        <dbReference type="Proteomes" id="UP000249390"/>
    </source>
</evidence>
<feature type="region of interest" description="Disordered" evidence="1">
    <location>
        <begin position="40"/>
        <end position="60"/>
    </location>
</feature>
<feature type="domain" description="Aminotransferase-like plant mobile" evidence="2">
    <location>
        <begin position="81"/>
        <end position="253"/>
    </location>
</feature>
<sequence>MGVFHPRPVKGGGQVFDRGESTRAWRGATRVSRGRLEMLKNPSKALPDKGNNPPHKATRPDLVDLTKTQIKMTAITFIGLTNHSVEVDFIQHTRALMLKIMGGALFSSMTGNKVNLFLIELLMGTAQEVRSRAIGVAVLACLYRNLCNAALANTAQIAGPLVLLQVWAWERIPTCRPQGMLLPHDVAGAAYGARWVCSHRWTASSAHSIRLYRDQLDRLQESEFIWTPYPELHDLHPDCYAGTGVWRAHVPLIYTYMDYNTGNMAPRMVHLVAKWEARHQSLVEFDLNHVGFTAAYRHWYYLHGRRLIGNPEHHADFVPGYVPISPDIHCLLFSMLDIARVSDVDLLGPAPDMYALAHDVHKRAVQSIRAAGYGQMLSHPAEAPMYDPVVVPRRHDRRRDAPVHGRPPEDNDKRDRLTLKTRRSKTS</sequence>
<dbReference type="AlphaFoldDB" id="A0A328DY79"/>
<feature type="compositionally biased region" description="Basic and acidic residues" evidence="1">
    <location>
        <begin position="398"/>
        <end position="418"/>
    </location>
</feature>
<name>A0A328DY79_9ASTE</name>
<dbReference type="PANTHER" id="PTHR46033">
    <property type="entry name" value="PROTEIN MAIN-LIKE 2"/>
    <property type="match status" value="1"/>
</dbReference>
<dbReference type="Pfam" id="PF10536">
    <property type="entry name" value="PMD"/>
    <property type="match status" value="1"/>
</dbReference>
<feature type="region of interest" description="Disordered" evidence="1">
    <location>
        <begin position="1"/>
        <end position="20"/>
    </location>
</feature>
<evidence type="ECO:0000259" key="2">
    <source>
        <dbReference type="Pfam" id="PF10536"/>
    </source>
</evidence>
<reference evidence="3 4" key="1">
    <citation type="submission" date="2018-06" db="EMBL/GenBank/DDBJ databases">
        <title>The Genome of Cuscuta australis (Dodder) Provides Insight into the Evolution of Plant Parasitism.</title>
        <authorList>
            <person name="Liu H."/>
        </authorList>
    </citation>
    <scope>NUCLEOTIDE SEQUENCE [LARGE SCALE GENOMIC DNA]</scope>
    <source>
        <strain evidence="4">cv. Yunnan</strain>
        <tissue evidence="3">Vines</tissue>
    </source>
</reference>
<feature type="region of interest" description="Disordered" evidence="1">
    <location>
        <begin position="393"/>
        <end position="427"/>
    </location>
</feature>
<organism evidence="3 4">
    <name type="scientific">Cuscuta australis</name>
    <dbReference type="NCBI Taxonomy" id="267555"/>
    <lineage>
        <taxon>Eukaryota</taxon>
        <taxon>Viridiplantae</taxon>
        <taxon>Streptophyta</taxon>
        <taxon>Embryophyta</taxon>
        <taxon>Tracheophyta</taxon>
        <taxon>Spermatophyta</taxon>
        <taxon>Magnoliopsida</taxon>
        <taxon>eudicotyledons</taxon>
        <taxon>Gunneridae</taxon>
        <taxon>Pentapetalae</taxon>
        <taxon>asterids</taxon>
        <taxon>lamiids</taxon>
        <taxon>Solanales</taxon>
        <taxon>Convolvulaceae</taxon>
        <taxon>Cuscuteae</taxon>
        <taxon>Cuscuta</taxon>
        <taxon>Cuscuta subgen. Grammica</taxon>
        <taxon>Cuscuta sect. Cleistogrammica</taxon>
    </lineage>
</organism>
<dbReference type="InterPro" id="IPR044824">
    <property type="entry name" value="MAIN-like"/>
</dbReference>
<gene>
    <name evidence="3" type="ORF">DM860_015084</name>
</gene>
<accession>A0A328DY79</accession>
<keyword evidence="4" id="KW-1185">Reference proteome</keyword>
<dbReference type="EMBL" id="NQVE01000093">
    <property type="protein sequence ID" value="RAL49093.1"/>
    <property type="molecule type" value="Genomic_DNA"/>
</dbReference>
<evidence type="ECO:0000256" key="1">
    <source>
        <dbReference type="SAM" id="MobiDB-lite"/>
    </source>
</evidence>
<protein>
    <recommendedName>
        <fullName evidence="2">Aminotransferase-like plant mobile domain-containing protein</fullName>
    </recommendedName>
</protein>
<dbReference type="InterPro" id="IPR019557">
    <property type="entry name" value="AminoTfrase-like_pln_mobile"/>
</dbReference>
<proteinExistence type="predicted"/>
<dbReference type="Proteomes" id="UP000249390">
    <property type="component" value="Unassembled WGS sequence"/>
</dbReference>
<comment type="caution">
    <text evidence="3">The sequence shown here is derived from an EMBL/GenBank/DDBJ whole genome shotgun (WGS) entry which is preliminary data.</text>
</comment>
<evidence type="ECO:0000313" key="3">
    <source>
        <dbReference type="EMBL" id="RAL49093.1"/>
    </source>
</evidence>